<evidence type="ECO:0000256" key="1">
    <source>
        <dbReference type="ARBA" id="ARBA00000185"/>
    </source>
</evidence>
<dbReference type="PANTHER" id="PTHR43493">
    <property type="entry name" value="DNA GYRASE/TOPOISOMERASE SUBUNIT A"/>
    <property type="match status" value="1"/>
</dbReference>
<dbReference type="Pfam" id="PF00521">
    <property type="entry name" value="DNA_topoisoIV"/>
    <property type="match status" value="1"/>
</dbReference>
<evidence type="ECO:0000313" key="11">
    <source>
        <dbReference type="EMBL" id="KUK45204.1"/>
    </source>
</evidence>
<evidence type="ECO:0000256" key="6">
    <source>
        <dbReference type="ARBA" id="ARBA00023125"/>
    </source>
</evidence>
<comment type="subunit">
    <text evidence="8">Heterotetramer composed of ParC and ParE.</text>
</comment>
<reference evidence="13 14" key="2">
    <citation type="journal article" date="2015" name="MBio">
        <title>Genome-Resolved Metagenomic Analysis Reveals Roles for Candidate Phyla and Other Microbial Community Members in Biogeochemical Transformations in Oil Reservoirs.</title>
        <authorList>
            <person name="Hu P."/>
            <person name="Tom L."/>
            <person name="Singh A."/>
            <person name="Thomas B.C."/>
            <person name="Baker B.J."/>
            <person name="Piceno Y.M."/>
            <person name="Andersen G.L."/>
            <person name="Banfield J.F."/>
        </authorList>
    </citation>
    <scope>NUCLEOTIDE SEQUENCE [LARGE SCALE GENOMIC DNA]</scope>
    <source>
        <strain evidence="11">57_489</strain>
    </source>
</reference>
<evidence type="ECO:0000256" key="8">
    <source>
        <dbReference type="ARBA" id="ARBA00063644"/>
    </source>
</evidence>
<reference evidence="12" key="1">
    <citation type="journal article" date="2015" name="MBio">
        <title>Genome-resolved metagenomic analysis reveals roles for candidate phyla and other microbial community members in biogeochemical transformations in oil reservoirs.</title>
        <authorList>
            <person name="Hu P."/>
            <person name="Tom L."/>
            <person name="Singh A."/>
            <person name="Thomas B.C."/>
            <person name="Baker B.J."/>
            <person name="Piceno Y.M."/>
            <person name="Andersen G.L."/>
            <person name="Banfield J.F."/>
        </authorList>
    </citation>
    <scope>NUCLEOTIDE SEQUENCE [LARGE SCALE GENOMIC DNA]</scope>
    <source>
        <strain evidence="12">56_747</strain>
    </source>
</reference>
<dbReference type="Proteomes" id="UP000053961">
    <property type="component" value="Unassembled WGS sequence"/>
</dbReference>
<dbReference type="GO" id="GO:0006265">
    <property type="term" value="P:DNA topological change"/>
    <property type="evidence" value="ECO:0007669"/>
    <property type="project" value="UniProtKB-UniRule"/>
</dbReference>
<keyword evidence="7 9" id="KW-0413">Isomerase</keyword>
<dbReference type="EC" id="5.6.2.2" evidence="9"/>
<dbReference type="InterPro" id="IPR013757">
    <property type="entry name" value="Topo_IIA_A_a_sf"/>
</dbReference>
<dbReference type="NCBIfam" id="TIGR01063">
    <property type="entry name" value="gyrA"/>
    <property type="match status" value="1"/>
</dbReference>
<accession>A0A117MD54</accession>
<protein>
    <recommendedName>
        <fullName evidence="9">DNA gyrase subunit A</fullName>
        <ecNumber evidence="9">5.6.2.2</ecNumber>
    </recommendedName>
</protein>
<dbReference type="PANTHER" id="PTHR43493:SF5">
    <property type="entry name" value="DNA GYRASE SUBUNIT A, CHLOROPLASTIC_MITOCHONDRIAL"/>
    <property type="match status" value="1"/>
</dbReference>
<proteinExistence type="inferred from homology"/>
<dbReference type="InterPro" id="IPR035516">
    <property type="entry name" value="Gyrase/topoIV_suA_C"/>
</dbReference>
<comment type="caution">
    <text evidence="12">The sequence shown here is derived from an EMBL/GenBank/DDBJ whole genome shotgun (WGS) entry which is preliminary data.</text>
</comment>
<evidence type="ECO:0000256" key="4">
    <source>
        <dbReference type="ARBA" id="ARBA00022840"/>
    </source>
</evidence>
<evidence type="ECO:0000256" key="2">
    <source>
        <dbReference type="ARBA" id="ARBA00008263"/>
    </source>
</evidence>
<comment type="catalytic activity">
    <reaction evidence="1 9">
        <text>ATP-dependent breakage, passage and rejoining of double-stranded DNA.</text>
        <dbReference type="EC" id="5.6.2.2"/>
    </reaction>
</comment>
<evidence type="ECO:0000256" key="3">
    <source>
        <dbReference type="ARBA" id="ARBA00022741"/>
    </source>
</evidence>
<dbReference type="FunFam" id="3.30.1360.40:FF:000002">
    <property type="entry name" value="DNA gyrase subunit A"/>
    <property type="match status" value="1"/>
</dbReference>
<dbReference type="InterPro" id="IPR013760">
    <property type="entry name" value="Topo_IIA-like_dom_sf"/>
</dbReference>
<dbReference type="InterPro" id="IPR002205">
    <property type="entry name" value="Topo_IIA_dom_A"/>
</dbReference>
<evidence type="ECO:0000256" key="9">
    <source>
        <dbReference type="HAMAP-Rule" id="MF_01897"/>
    </source>
</evidence>
<dbReference type="InterPro" id="IPR005743">
    <property type="entry name" value="GyrA"/>
</dbReference>
<evidence type="ECO:0000256" key="7">
    <source>
        <dbReference type="ARBA" id="ARBA00023235"/>
    </source>
</evidence>
<dbReference type="GO" id="GO:0006261">
    <property type="term" value="P:DNA-templated DNA replication"/>
    <property type="evidence" value="ECO:0007669"/>
    <property type="project" value="UniProtKB-UniRule"/>
</dbReference>
<name>A0A117MD54_9EURY</name>
<dbReference type="NCBIfam" id="NF004043">
    <property type="entry name" value="PRK05560.1"/>
    <property type="match status" value="1"/>
</dbReference>
<dbReference type="EMBL" id="LGFT01000007">
    <property type="protein sequence ID" value="KUK45204.1"/>
    <property type="molecule type" value="Genomic_DNA"/>
</dbReference>
<dbReference type="GO" id="GO:0005694">
    <property type="term" value="C:chromosome"/>
    <property type="evidence" value="ECO:0007669"/>
    <property type="project" value="InterPro"/>
</dbReference>
<dbReference type="PROSITE" id="PS52040">
    <property type="entry name" value="TOPO_IIA"/>
    <property type="match status" value="1"/>
</dbReference>
<dbReference type="Pfam" id="PF03989">
    <property type="entry name" value="DNA_gyraseA_C"/>
    <property type="match status" value="6"/>
</dbReference>
<feature type="domain" description="Topo IIA-type catalytic" evidence="10">
    <location>
        <begin position="40"/>
        <end position="502"/>
    </location>
</feature>
<dbReference type="GO" id="GO:0009330">
    <property type="term" value="C:DNA topoisomerase type II (double strand cut, ATP-hydrolyzing) complex"/>
    <property type="evidence" value="ECO:0007669"/>
    <property type="project" value="TreeGrafter"/>
</dbReference>
<dbReference type="SUPFAM" id="SSF101904">
    <property type="entry name" value="GyrA/ParC C-terminal domain-like"/>
    <property type="match status" value="1"/>
</dbReference>
<dbReference type="GO" id="GO:0003677">
    <property type="term" value="F:DNA binding"/>
    <property type="evidence" value="ECO:0007669"/>
    <property type="project" value="UniProtKB-UniRule"/>
</dbReference>
<evidence type="ECO:0000313" key="14">
    <source>
        <dbReference type="Proteomes" id="UP000057043"/>
    </source>
</evidence>
<dbReference type="GO" id="GO:0005737">
    <property type="term" value="C:cytoplasm"/>
    <property type="evidence" value="ECO:0007669"/>
    <property type="project" value="UniProtKB-SubCell"/>
</dbReference>
<evidence type="ECO:0000256" key="5">
    <source>
        <dbReference type="ARBA" id="ARBA00023029"/>
    </source>
</evidence>
<keyword evidence="6 9" id="KW-0238">DNA-binding</keyword>
<feature type="active site" description="O-(5'-phospho-DNA)-tyrosine intermediate" evidence="9">
    <location>
        <position position="128"/>
    </location>
</feature>
<dbReference type="SMART" id="SM00434">
    <property type="entry name" value="TOP4c"/>
    <property type="match status" value="1"/>
</dbReference>
<keyword evidence="9" id="KW-0963">Cytoplasm</keyword>
<dbReference type="Gene3D" id="3.90.199.10">
    <property type="entry name" value="Topoisomerase II, domain 5"/>
    <property type="match status" value="1"/>
</dbReference>
<comment type="subcellular location">
    <subcellularLocation>
        <location evidence="9">Cytoplasm</location>
    </subcellularLocation>
</comment>
<dbReference type="InterPro" id="IPR006691">
    <property type="entry name" value="GyrA/parC_rep"/>
</dbReference>
<dbReference type="Proteomes" id="UP000057043">
    <property type="component" value="Unassembled WGS sequence"/>
</dbReference>
<dbReference type="FunFam" id="2.120.10.90:FF:000005">
    <property type="entry name" value="DNA topoisomerase 4 subunit A"/>
    <property type="match status" value="1"/>
</dbReference>
<sequence length="806" mass="89059">MLGTWTFDGETMTEIDVEITSEMKSSFIDYAMSVIVARALPDVRDGLKPVHRRILYAMYEQGMTHDQPYKKSARVVGDVMGKYHPHGDAAIYETMVRMAQDFSMRYPLIDGQGNFGSIDGDPAAAMRYTEARLSEIAGEMLTDIEKDTVDFVPNYDDSLKEPSVLPSKLPNLLVNGSTGIAVGMATNVPPHNLSEVAGAVVKLIDDPDATLADLMEEIPGPDFPTGGYILGSSGIESAYATGRGIIKLRAKSVIEREEKSKIIVTELPYQVNKAKVVETIADLIKADRVDGISDLRDESDREGIRLVIELRSGVNPEVVLNQLHRQTQLETSYSIINVVLVDGQPATLPLKKMLEQYIGHRSEVIERRTRFDLDRAEKRAHILAGLLIALENVDEVIKLIRASESPAEARAALTGAFDLSEEQTKAILDMRLQRLTALERGKIRSEEMDLEVAIARFKEILADSREVQKIIKQELSELVGKYGDERRTAIIEAEVEIDLEDLIQEEEVAVTITSDGYIKRQPLTAYRQQRRGGMGVMGAETKSEDFVTDLFVASTHEYILFFTDKGKAHWLRVFDVPALGRTARGKSIVNLLQLEADERITEAIPVKSFDSEGYIVMATSRGQVIKTSIRAYSNPRKGGIKAVNLRGDSLVAARLTDGGQDLILATARGKAIRFSEGDVRPSNRGSMGVRGITLEGDDEVISMDVVRPGAALLTVTREGYGKRTELYEYAPHRRGGKGMKNIDSRRGDVVASRTVSEEDELMITTKDGVLIRIPASDIRIQGRATQGVRIMRLKPGDEVAAVARIN</sequence>
<dbReference type="AlphaFoldDB" id="A0A117MD54"/>
<evidence type="ECO:0000259" key="10">
    <source>
        <dbReference type="PROSITE" id="PS52040"/>
    </source>
</evidence>
<dbReference type="InterPro" id="IPR050220">
    <property type="entry name" value="Type_II_DNA_Topoisomerases"/>
</dbReference>
<comment type="function">
    <text evidence="9">A type II topoisomerase that negatively supercoils closed circular double-stranded (ds) DNA in an ATP-dependent manner to modulate DNA topology and maintain chromosomes in an underwound state. Negative supercoiling favors strand separation, and DNA replication, transcription, recombination and repair, all of which involve strand separation. Also able to catalyze the interconversion of other topological isomers of dsDNA rings, including catenanes and knotted rings. Type II topoisomerases break and join 2 DNA strands simultaneously in an ATP-dependent manner.</text>
</comment>
<keyword evidence="5 9" id="KW-0799">Topoisomerase</keyword>
<comment type="miscellaneous">
    <text evidence="9">Few gyrases are as efficient as E.coli at forming negative supercoils. Not all organisms have 2 type II topoisomerases; in organisms with a single type II topoisomerase this enzyme also has to decatenate newly replicated chromosomes.</text>
</comment>
<dbReference type="EMBL" id="LGHB01000002">
    <property type="protein sequence ID" value="KUK97509.1"/>
    <property type="molecule type" value="Genomic_DNA"/>
</dbReference>
<keyword evidence="3 9" id="KW-0547">Nucleotide-binding</keyword>
<dbReference type="FunFam" id="3.90.199.10:FF:000001">
    <property type="entry name" value="DNA gyrase subunit A"/>
    <property type="match status" value="1"/>
</dbReference>
<dbReference type="HAMAP" id="MF_01897">
    <property type="entry name" value="GyrA"/>
    <property type="match status" value="1"/>
</dbReference>
<dbReference type="SUPFAM" id="SSF56719">
    <property type="entry name" value="Type II DNA topoisomerase"/>
    <property type="match status" value="1"/>
</dbReference>
<dbReference type="PATRIC" id="fig|301375.6.peg.1907"/>
<comment type="caution">
    <text evidence="9">Lacks conserved residue(s) required for the propagation of feature annotation.</text>
</comment>
<comment type="similarity">
    <text evidence="2 9">Belongs to the type II topoisomerase GyrA/ParC subunit family.</text>
</comment>
<evidence type="ECO:0000313" key="12">
    <source>
        <dbReference type="EMBL" id="KUK97509.1"/>
    </source>
</evidence>
<dbReference type="InterPro" id="IPR013758">
    <property type="entry name" value="Topo_IIA_A/C_ab"/>
</dbReference>
<dbReference type="Gene3D" id="2.120.10.90">
    <property type="entry name" value="DNA gyrase/topoisomerase IV, subunit A, C-terminal"/>
    <property type="match status" value="1"/>
</dbReference>
<organism evidence="12 13">
    <name type="scientific">Methanothrix harundinacea</name>
    <dbReference type="NCBI Taxonomy" id="301375"/>
    <lineage>
        <taxon>Archaea</taxon>
        <taxon>Methanobacteriati</taxon>
        <taxon>Methanobacteriota</taxon>
        <taxon>Stenosarchaea group</taxon>
        <taxon>Methanomicrobia</taxon>
        <taxon>Methanotrichales</taxon>
        <taxon>Methanotrichaceae</taxon>
        <taxon>Methanothrix</taxon>
    </lineage>
</organism>
<keyword evidence="4 9" id="KW-0067">ATP-binding</keyword>
<dbReference type="GO" id="GO:0003918">
    <property type="term" value="F:DNA topoisomerase type II (double strand cut, ATP-hydrolyzing) activity"/>
    <property type="evidence" value="ECO:0007669"/>
    <property type="project" value="UniProtKB-UniRule"/>
</dbReference>
<dbReference type="Gene3D" id="3.30.1360.40">
    <property type="match status" value="1"/>
</dbReference>
<dbReference type="GO" id="GO:0005524">
    <property type="term" value="F:ATP binding"/>
    <property type="evidence" value="ECO:0007669"/>
    <property type="project" value="UniProtKB-UniRule"/>
</dbReference>
<evidence type="ECO:0000313" key="13">
    <source>
        <dbReference type="Proteomes" id="UP000053961"/>
    </source>
</evidence>
<gene>
    <name evidence="9" type="primary">gyrA</name>
    <name evidence="11" type="ORF">XD72_0453</name>
    <name evidence="12" type="ORF">XE07_0339</name>
</gene>
<comment type="subunit">
    <text evidence="9">Heterotetramer, composed of two GyrA and two GyrB chains. In the heterotetramer, GyrA contains the active site tyrosine that forms a transient covalent intermediate with DNA, while GyrB binds cofactors and catalyzes ATP hydrolysis.</text>
</comment>
<dbReference type="Gene3D" id="1.10.268.10">
    <property type="entry name" value="Topoisomerase, domain 3"/>
    <property type="match status" value="1"/>
</dbReference>
<dbReference type="CDD" id="cd00187">
    <property type="entry name" value="TOP4c"/>
    <property type="match status" value="1"/>
</dbReference>
<dbReference type="FunFam" id="1.10.268.10:FF:000001">
    <property type="entry name" value="DNA gyrase subunit A"/>
    <property type="match status" value="1"/>
</dbReference>
<dbReference type="NCBIfam" id="NF004044">
    <property type="entry name" value="PRK05561.1"/>
    <property type="match status" value="1"/>
</dbReference>